<feature type="region of interest" description="Disordered" evidence="8">
    <location>
        <begin position="194"/>
        <end position="237"/>
    </location>
</feature>
<keyword evidence="6" id="KW-0051">Antiviral defense</keyword>
<evidence type="ECO:0000256" key="6">
    <source>
        <dbReference type="ARBA" id="ARBA00023118"/>
    </source>
</evidence>
<keyword evidence="5 9" id="KW-1133">Transmembrane helix</keyword>
<comment type="caution">
    <text evidence="11">The sequence shown here is derived from an EMBL/GenBank/DDBJ whole genome shotgun (WGS) entry which is preliminary data.</text>
</comment>
<dbReference type="Gene3D" id="1.10.3210.10">
    <property type="entry name" value="Hypothetical protein af1432"/>
    <property type="match status" value="1"/>
</dbReference>
<dbReference type="InterPro" id="IPR043760">
    <property type="entry name" value="PycTM_dom"/>
</dbReference>
<dbReference type="EMBL" id="VWSH01000001">
    <property type="protein sequence ID" value="KAA5536478.1"/>
    <property type="molecule type" value="Genomic_DNA"/>
</dbReference>
<feature type="transmembrane region" description="Helical" evidence="9">
    <location>
        <begin position="261"/>
        <end position="279"/>
    </location>
</feature>
<feature type="transmembrane region" description="Helical" evidence="9">
    <location>
        <begin position="291"/>
        <end position="310"/>
    </location>
</feature>
<feature type="transmembrane region" description="Helical" evidence="9">
    <location>
        <begin position="386"/>
        <end position="407"/>
    </location>
</feature>
<dbReference type="GO" id="GO:0005886">
    <property type="term" value="C:plasma membrane"/>
    <property type="evidence" value="ECO:0007669"/>
    <property type="project" value="UniProtKB-SubCell"/>
</dbReference>
<sequence>MDYKLLQTKVEEYVRNYFATHTDGRLFFHNLQHTQDVVRAAMQIGDHYQLNENDYAVLITAAWFHDIGYFTEAARHEEISADLVTDFLNKNGIEDPSFTAAVVSCIRATKMPQSPKHLIEEILCDADLFHLGTDSFSDKNSALRKEKEAFKGDKINKTSWREGNIKFMTEHRYFTDYARLLLDDEKEKHLSKLREKVAEKSEEDDKPKKDKPEKSIPVVVAEAVTEKPKKDKNRPEKGIETMFRITSNNNQRLSDMADNKAHIMITVNSIILSAVISLLLNKLDHNPHLAIPTYMTLGVSVSAIIFSILATRPSIPKGKFTQQDMEAKTVNLLFFGNFYKMNLNDYADGMHQVMEDKEFLYDSLIRDVYSQGVVLGRKYRLLRISYSIFMFGLILAVLSFIIASIFFA</sequence>
<protein>
    <submittedName>
        <fullName evidence="11">HD domain-containing protein</fullName>
    </submittedName>
</protein>
<evidence type="ECO:0000256" key="8">
    <source>
        <dbReference type="SAM" id="MobiDB-lite"/>
    </source>
</evidence>
<name>A0A5M6CMP8_9BACT</name>
<dbReference type="RefSeq" id="WP_150031052.1">
    <property type="nucleotide sequence ID" value="NZ_VWSH01000001.1"/>
</dbReference>
<keyword evidence="12" id="KW-1185">Reference proteome</keyword>
<organism evidence="11 12">
    <name type="scientific">Taibaiella lutea</name>
    <dbReference type="NCBI Taxonomy" id="2608001"/>
    <lineage>
        <taxon>Bacteria</taxon>
        <taxon>Pseudomonadati</taxon>
        <taxon>Bacteroidota</taxon>
        <taxon>Chitinophagia</taxon>
        <taxon>Chitinophagales</taxon>
        <taxon>Chitinophagaceae</taxon>
        <taxon>Taibaiella</taxon>
    </lineage>
</organism>
<keyword evidence="4" id="KW-0547">Nucleotide-binding</keyword>
<evidence type="ECO:0000256" key="2">
    <source>
        <dbReference type="ARBA" id="ARBA00022475"/>
    </source>
</evidence>
<feature type="domain" description="HD/PDEase" evidence="10">
    <location>
        <begin position="26"/>
        <end position="141"/>
    </location>
</feature>
<evidence type="ECO:0000256" key="3">
    <source>
        <dbReference type="ARBA" id="ARBA00022692"/>
    </source>
</evidence>
<feature type="compositionally biased region" description="Basic and acidic residues" evidence="8">
    <location>
        <begin position="224"/>
        <end position="237"/>
    </location>
</feature>
<comment type="subcellular location">
    <subcellularLocation>
        <location evidence="1">Cell membrane</location>
    </subcellularLocation>
</comment>
<dbReference type="InterPro" id="IPR003607">
    <property type="entry name" value="HD/PDEase_dom"/>
</dbReference>
<proteinExistence type="predicted"/>
<keyword evidence="3 9" id="KW-0812">Transmembrane</keyword>
<dbReference type="Pfam" id="PF18967">
    <property type="entry name" value="PycTM"/>
    <property type="match status" value="1"/>
</dbReference>
<dbReference type="InterPro" id="IPR006674">
    <property type="entry name" value="HD_domain"/>
</dbReference>
<gene>
    <name evidence="11" type="ORF">F0919_02075</name>
</gene>
<dbReference type="SMART" id="SM00471">
    <property type="entry name" value="HDc"/>
    <property type="match status" value="1"/>
</dbReference>
<dbReference type="GO" id="GO:0051607">
    <property type="term" value="P:defense response to virus"/>
    <property type="evidence" value="ECO:0007669"/>
    <property type="project" value="UniProtKB-KW"/>
</dbReference>
<evidence type="ECO:0000256" key="4">
    <source>
        <dbReference type="ARBA" id="ARBA00022741"/>
    </source>
</evidence>
<dbReference type="Proteomes" id="UP000323632">
    <property type="component" value="Unassembled WGS sequence"/>
</dbReference>
<evidence type="ECO:0000259" key="10">
    <source>
        <dbReference type="SMART" id="SM00471"/>
    </source>
</evidence>
<dbReference type="SUPFAM" id="SSF109604">
    <property type="entry name" value="HD-domain/PDEase-like"/>
    <property type="match status" value="1"/>
</dbReference>
<evidence type="ECO:0000256" key="1">
    <source>
        <dbReference type="ARBA" id="ARBA00004236"/>
    </source>
</evidence>
<evidence type="ECO:0000313" key="12">
    <source>
        <dbReference type="Proteomes" id="UP000323632"/>
    </source>
</evidence>
<feature type="compositionally biased region" description="Basic and acidic residues" evidence="8">
    <location>
        <begin position="194"/>
        <end position="214"/>
    </location>
</feature>
<reference evidence="11 12" key="1">
    <citation type="submission" date="2019-09" db="EMBL/GenBank/DDBJ databases">
        <title>Genome sequence and assembly of Taibaiella sp.</title>
        <authorList>
            <person name="Chhetri G."/>
        </authorList>
    </citation>
    <scope>NUCLEOTIDE SEQUENCE [LARGE SCALE GENOMIC DNA]</scope>
    <source>
        <strain evidence="11 12">KVB11</strain>
    </source>
</reference>
<keyword evidence="2" id="KW-1003">Cell membrane</keyword>
<evidence type="ECO:0000256" key="9">
    <source>
        <dbReference type="SAM" id="Phobius"/>
    </source>
</evidence>
<evidence type="ECO:0000313" key="11">
    <source>
        <dbReference type="EMBL" id="KAA5536478.1"/>
    </source>
</evidence>
<dbReference type="GO" id="GO:0000166">
    <property type="term" value="F:nucleotide binding"/>
    <property type="evidence" value="ECO:0007669"/>
    <property type="project" value="UniProtKB-KW"/>
</dbReference>
<dbReference type="CDD" id="cd00077">
    <property type="entry name" value="HDc"/>
    <property type="match status" value="1"/>
</dbReference>
<accession>A0A5M6CMP8</accession>
<evidence type="ECO:0000256" key="5">
    <source>
        <dbReference type="ARBA" id="ARBA00022989"/>
    </source>
</evidence>
<dbReference type="Pfam" id="PF01966">
    <property type="entry name" value="HD"/>
    <property type="match status" value="1"/>
</dbReference>
<dbReference type="AlphaFoldDB" id="A0A5M6CMP8"/>
<keyword evidence="7 9" id="KW-0472">Membrane</keyword>
<evidence type="ECO:0000256" key="7">
    <source>
        <dbReference type="ARBA" id="ARBA00023136"/>
    </source>
</evidence>